<dbReference type="InterPro" id="IPR036855">
    <property type="entry name" value="Znf_CCCH_sf"/>
</dbReference>
<name>A0ABN9R1I8_9DINO</name>
<keyword evidence="4 5" id="KW-0862">Zinc</keyword>
<dbReference type="SMART" id="SM00356">
    <property type="entry name" value="ZnF_C3H1"/>
    <property type="match status" value="2"/>
</dbReference>
<organism evidence="8 9">
    <name type="scientific">Prorocentrum cordatum</name>
    <dbReference type="NCBI Taxonomy" id="2364126"/>
    <lineage>
        <taxon>Eukaryota</taxon>
        <taxon>Sar</taxon>
        <taxon>Alveolata</taxon>
        <taxon>Dinophyceae</taxon>
        <taxon>Prorocentrales</taxon>
        <taxon>Prorocentraceae</taxon>
        <taxon>Prorocentrum</taxon>
    </lineage>
</organism>
<dbReference type="InterPro" id="IPR045877">
    <property type="entry name" value="ZFP36-like"/>
</dbReference>
<dbReference type="PROSITE" id="PS50103">
    <property type="entry name" value="ZF_C3H1"/>
    <property type="match status" value="2"/>
</dbReference>
<dbReference type="PANTHER" id="PTHR12547">
    <property type="entry name" value="CCCH ZINC FINGER/TIS11-RELATED"/>
    <property type="match status" value="1"/>
</dbReference>
<evidence type="ECO:0000256" key="4">
    <source>
        <dbReference type="ARBA" id="ARBA00022833"/>
    </source>
</evidence>
<dbReference type="InterPro" id="IPR000571">
    <property type="entry name" value="Znf_CCCH"/>
</dbReference>
<feature type="region of interest" description="Disordered" evidence="6">
    <location>
        <begin position="158"/>
        <end position="189"/>
    </location>
</feature>
<dbReference type="Gene3D" id="3.30.1370.210">
    <property type="match status" value="1"/>
</dbReference>
<feature type="zinc finger region" description="C3H1-type" evidence="5">
    <location>
        <begin position="62"/>
        <end position="83"/>
    </location>
</feature>
<feature type="compositionally biased region" description="Pro residues" evidence="6">
    <location>
        <begin position="118"/>
        <end position="129"/>
    </location>
</feature>
<evidence type="ECO:0000256" key="2">
    <source>
        <dbReference type="ARBA" id="ARBA00022737"/>
    </source>
</evidence>
<evidence type="ECO:0000256" key="6">
    <source>
        <dbReference type="SAM" id="MobiDB-lite"/>
    </source>
</evidence>
<feature type="domain" description="C3H1-type" evidence="7">
    <location>
        <begin position="62"/>
        <end position="83"/>
    </location>
</feature>
<evidence type="ECO:0000313" key="9">
    <source>
        <dbReference type="Proteomes" id="UP001189429"/>
    </source>
</evidence>
<proteinExistence type="predicted"/>
<feature type="compositionally biased region" description="Polar residues" evidence="6">
    <location>
        <begin position="174"/>
        <end position="184"/>
    </location>
</feature>
<keyword evidence="9" id="KW-1185">Reference proteome</keyword>
<keyword evidence="3 5" id="KW-0863">Zinc-finger</keyword>
<comment type="caution">
    <text evidence="8">The sequence shown here is derived from an EMBL/GenBank/DDBJ whole genome shotgun (WGS) entry which is preliminary data.</text>
</comment>
<sequence length="205" mass="22254">MPYIEMTNDESPAESAGLVGHLRKTQLCSFFFEGRCKYGSSCGFAHSDSELRPAPDFRYMHMCKAFLGGRCKRKHCRFAHGVQEIRQGVITPPRDPPSRTKLTARAKPFTPSCLQPVKLPPGLSPPDVAPPVARDASEGPPADKTSLHEMLKTYFGRPDPAWSVGEDGSASPRLYSTSAGTSSDADVGDSLSPWEALQLGVPVHL</sequence>
<reference evidence="8" key="1">
    <citation type="submission" date="2023-10" db="EMBL/GenBank/DDBJ databases">
        <authorList>
            <person name="Chen Y."/>
            <person name="Shah S."/>
            <person name="Dougan E. K."/>
            <person name="Thang M."/>
            <person name="Chan C."/>
        </authorList>
    </citation>
    <scope>NUCLEOTIDE SEQUENCE [LARGE SCALE GENOMIC DNA]</scope>
</reference>
<dbReference type="EMBL" id="CAUYUJ010005180">
    <property type="protein sequence ID" value="CAK0812571.1"/>
    <property type="molecule type" value="Genomic_DNA"/>
</dbReference>
<feature type="region of interest" description="Disordered" evidence="6">
    <location>
        <begin position="115"/>
        <end position="144"/>
    </location>
</feature>
<keyword evidence="2" id="KW-0677">Repeat</keyword>
<evidence type="ECO:0000256" key="1">
    <source>
        <dbReference type="ARBA" id="ARBA00022723"/>
    </source>
</evidence>
<keyword evidence="1 5" id="KW-0479">Metal-binding</keyword>
<gene>
    <name evidence="8" type="ORF">PCOR1329_LOCUS16834</name>
</gene>
<dbReference type="Proteomes" id="UP001189429">
    <property type="component" value="Unassembled WGS sequence"/>
</dbReference>
<evidence type="ECO:0000256" key="5">
    <source>
        <dbReference type="PROSITE-ProRule" id="PRU00723"/>
    </source>
</evidence>
<dbReference type="Pfam" id="PF00642">
    <property type="entry name" value="zf-CCCH"/>
    <property type="match status" value="1"/>
</dbReference>
<feature type="zinc finger region" description="C3H1-type" evidence="5">
    <location>
        <begin position="22"/>
        <end position="49"/>
    </location>
</feature>
<evidence type="ECO:0000313" key="8">
    <source>
        <dbReference type="EMBL" id="CAK0812571.1"/>
    </source>
</evidence>
<dbReference type="PANTHER" id="PTHR12547:SF18">
    <property type="entry name" value="PROTEIN TIS11"/>
    <property type="match status" value="1"/>
</dbReference>
<feature type="domain" description="C3H1-type" evidence="7">
    <location>
        <begin position="22"/>
        <end position="49"/>
    </location>
</feature>
<evidence type="ECO:0000259" key="7">
    <source>
        <dbReference type="PROSITE" id="PS50103"/>
    </source>
</evidence>
<accession>A0ABN9R1I8</accession>
<protein>
    <recommendedName>
        <fullName evidence="7">C3H1-type domain-containing protein</fullName>
    </recommendedName>
</protein>
<evidence type="ECO:0000256" key="3">
    <source>
        <dbReference type="ARBA" id="ARBA00022771"/>
    </source>
</evidence>
<dbReference type="SUPFAM" id="SSF90229">
    <property type="entry name" value="CCCH zinc finger"/>
    <property type="match status" value="1"/>
</dbReference>